<dbReference type="Gene3D" id="3.90.1180.10">
    <property type="entry name" value="Ribosomal protein L13"/>
    <property type="match status" value="1"/>
</dbReference>
<evidence type="ECO:0000256" key="9">
    <source>
        <dbReference type="SAM" id="MobiDB-lite"/>
    </source>
</evidence>
<dbReference type="PANTHER" id="PTHR11545:SF2">
    <property type="entry name" value="LARGE RIBOSOMAL SUBUNIT PROTEIN UL13M"/>
    <property type="match status" value="1"/>
</dbReference>
<dbReference type="EMBL" id="VINQ01000001">
    <property type="protein sequence ID" value="KAA0920863.1"/>
    <property type="molecule type" value="Genomic_DNA"/>
</dbReference>
<evidence type="ECO:0000256" key="8">
    <source>
        <dbReference type="RuleBase" id="RU003878"/>
    </source>
</evidence>
<dbReference type="InterPro" id="IPR023563">
    <property type="entry name" value="Ribosomal_uL13_CS"/>
</dbReference>
<protein>
    <recommendedName>
        <fullName evidence="5 6">Large ribosomal subunit protein uL13</fullName>
    </recommendedName>
</protein>
<dbReference type="PROSITE" id="PS00783">
    <property type="entry name" value="RIBOSOMAL_L13"/>
    <property type="match status" value="1"/>
</dbReference>
<dbReference type="InterPro" id="IPR005822">
    <property type="entry name" value="Ribosomal_uL13"/>
</dbReference>
<evidence type="ECO:0000256" key="7">
    <source>
        <dbReference type="RuleBase" id="RU003877"/>
    </source>
</evidence>
<evidence type="ECO:0000256" key="5">
    <source>
        <dbReference type="ARBA" id="ARBA00035201"/>
    </source>
</evidence>
<dbReference type="GO" id="GO:0022625">
    <property type="term" value="C:cytosolic large ribosomal subunit"/>
    <property type="evidence" value="ECO:0007669"/>
    <property type="project" value="TreeGrafter"/>
</dbReference>
<comment type="subunit">
    <text evidence="2 6">Part of the 50S ribosomal subunit.</text>
</comment>
<comment type="function">
    <text evidence="6 8">This protein is one of the early assembly proteins of the 50S ribosomal subunit, although it is not seen to bind rRNA by itself. It is important during the early stages of 50S assembly.</text>
</comment>
<reference evidence="10 11" key="1">
    <citation type="submission" date="2019-07" db="EMBL/GenBank/DDBJ databases">
        <title>Aquicoccus porphyridii gen. nov., sp. nov., isolated from a small marine red alga, Porphyridium marinum.</title>
        <authorList>
            <person name="Liu L."/>
        </authorList>
    </citation>
    <scope>NUCLEOTIDE SEQUENCE [LARGE SCALE GENOMIC DNA]</scope>
    <source>
        <strain evidence="10 11">L1 8-17</strain>
    </source>
</reference>
<dbReference type="GO" id="GO:0017148">
    <property type="term" value="P:negative regulation of translation"/>
    <property type="evidence" value="ECO:0007669"/>
    <property type="project" value="TreeGrafter"/>
</dbReference>
<dbReference type="InterPro" id="IPR036899">
    <property type="entry name" value="Ribosomal_uL13_sf"/>
</dbReference>
<dbReference type="PIRSF" id="PIRSF002181">
    <property type="entry name" value="Ribosomal_L13"/>
    <property type="match status" value="1"/>
</dbReference>
<dbReference type="FunFam" id="3.90.1180.10:FF:000001">
    <property type="entry name" value="50S ribosomal protein L13"/>
    <property type="match status" value="1"/>
</dbReference>
<evidence type="ECO:0000313" key="10">
    <source>
        <dbReference type="EMBL" id="KAA0920863.1"/>
    </source>
</evidence>
<comment type="similarity">
    <text evidence="1 6 7">Belongs to the universal ribosomal protein uL13 family.</text>
</comment>
<dbReference type="Pfam" id="PF00572">
    <property type="entry name" value="Ribosomal_L13"/>
    <property type="match status" value="1"/>
</dbReference>
<dbReference type="GO" id="GO:0003735">
    <property type="term" value="F:structural constituent of ribosome"/>
    <property type="evidence" value="ECO:0007669"/>
    <property type="project" value="InterPro"/>
</dbReference>
<comment type="caution">
    <text evidence="10">The sequence shown here is derived from an EMBL/GenBank/DDBJ whole genome shotgun (WGS) entry which is preliminary data.</text>
</comment>
<dbReference type="AlphaFoldDB" id="A0A5A9ZU21"/>
<dbReference type="RefSeq" id="WP_111362113.1">
    <property type="nucleotide sequence ID" value="NZ_JASHJG010000005.1"/>
</dbReference>
<accession>A0A5A9ZU21</accession>
<evidence type="ECO:0000256" key="2">
    <source>
        <dbReference type="ARBA" id="ARBA00011838"/>
    </source>
</evidence>
<dbReference type="CDD" id="cd00392">
    <property type="entry name" value="Ribosomal_L13"/>
    <property type="match status" value="1"/>
</dbReference>
<sequence>MKTFSATPADIDKKWILIDAEGVVLGRLASIVAMRLRGKHKASFTPHMDMGDNVIVINADKVQMTGKKRTDKLHYWHTGYPGGIKSRSAGQILEGAHPERLVMQAVKRMLPGNRLSRKQMTNLRVYAGAEHPHEAQNPDVLDVKSMNKKNTRS</sequence>
<organism evidence="10 11">
    <name type="scientific">Aquicoccus porphyridii</name>
    <dbReference type="NCBI Taxonomy" id="1852029"/>
    <lineage>
        <taxon>Bacteria</taxon>
        <taxon>Pseudomonadati</taxon>
        <taxon>Pseudomonadota</taxon>
        <taxon>Alphaproteobacteria</taxon>
        <taxon>Rhodobacterales</taxon>
        <taxon>Paracoccaceae</taxon>
        <taxon>Aquicoccus</taxon>
    </lineage>
</organism>
<evidence type="ECO:0000256" key="6">
    <source>
        <dbReference type="HAMAP-Rule" id="MF_01366"/>
    </source>
</evidence>
<dbReference type="PANTHER" id="PTHR11545">
    <property type="entry name" value="RIBOSOMAL PROTEIN L13"/>
    <property type="match status" value="1"/>
</dbReference>
<feature type="region of interest" description="Disordered" evidence="9">
    <location>
        <begin position="130"/>
        <end position="153"/>
    </location>
</feature>
<dbReference type="InterPro" id="IPR005823">
    <property type="entry name" value="Ribosomal_uL13_bac-type"/>
</dbReference>
<dbReference type="SUPFAM" id="SSF52161">
    <property type="entry name" value="Ribosomal protein L13"/>
    <property type="match status" value="1"/>
</dbReference>
<name>A0A5A9ZU21_9RHOB</name>
<evidence type="ECO:0000313" key="11">
    <source>
        <dbReference type="Proteomes" id="UP000325291"/>
    </source>
</evidence>
<proteinExistence type="inferred from homology"/>
<dbReference type="NCBIfam" id="TIGR01066">
    <property type="entry name" value="rplM_bact"/>
    <property type="match status" value="1"/>
</dbReference>
<gene>
    <name evidence="6 8 10" type="primary">rplM</name>
    <name evidence="10" type="ORF">FLO80_01420</name>
</gene>
<evidence type="ECO:0000256" key="3">
    <source>
        <dbReference type="ARBA" id="ARBA00022980"/>
    </source>
</evidence>
<keyword evidence="3 6" id="KW-0689">Ribosomal protein</keyword>
<evidence type="ECO:0000256" key="4">
    <source>
        <dbReference type="ARBA" id="ARBA00023274"/>
    </source>
</evidence>
<dbReference type="GO" id="GO:0006412">
    <property type="term" value="P:translation"/>
    <property type="evidence" value="ECO:0007669"/>
    <property type="project" value="UniProtKB-UniRule"/>
</dbReference>
<dbReference type="GO" id="GO:0003729">
    <property type="term" value="F:mRNA binding"/>
    <property type="evidence" value="ECO:0007669"/>
    <property type="project" value="UniProtKB-ARBA"/>
</dbReference>
<dbReference type="HAMAP" id="MF_01366">
    <property type="entry name" value="Ribosomal_uL13"/>
    <property type="match status" value="1"/>
</dbReference>
<dbReference type="Proteomes" id="UP000325291">
    <property type="component" value="Unassembled WGS sequence"/>
</dbReference>
<keyword evidence="4 6" id="KW-0687">Ribonucleoprotein</keyword>
<keyword evidence="11" id="KW-1185">Reference proteome</keyword>
<evidence type="ECO:0000256" key="1">
    <source>
        <dbReference type="ARBA" id="ARBA00006227"/>
    </source>
</evidence>